<name>A0A2K2DJ19_BRADI</name>
<feature type="non-terminal residue" evidence="2">
    <location>
        <position position="257"/>
    </location>
</feature>
<sequence length="257" mass="28817">SAPWEQRFSASYGWSPFRNLGDVNSDSTVWKDIASGLDFLRSISKVTVGNGESTAFWLDLWIGQETLASRFPALFSHSLRPNISVSSAISSLASLSTFRPRLSNMALNELGDLQILVSTVVLNLQAVDVRVGRLDAAFAPKADDHAAPAIWNNFATNKCRIFLWLANKNRLFSNDRRFRRGLATSAKCPFCDLDETATHMLLHCESIRPLWDALQVHATVIISILWNIWKRRNALVFNNVMEEPHVVAQRCSSDITL</sequence>
<feature type="domain" description="Reverse transcriptase zinc-binding" evidence="1">
    <location>
        <begin position="141"/>
        <end position="211"/>
    </location>
</feature>
<accession>A0A2K2DJ19</accession>
<proteinExistence type="predicted"/>
<dbReference type="InParanoid" id="A0A2K2DJ19"/>
<evidence type="ECO:0000313" key="3">
    <source>
        <dbReference type="EnsemblPlants" id="PNT74275"/>
    </source>
</evidence>
<dbReference type="Proteomes" id="UP000008810">
    <property type="component" value="Chromosome 1"/>
</dbReference>
<dbReference type="PANTHER" id="PTHR36617:SF16">
    <property type="entry name" value="OS04G0516500 PROTEIN"/>
    <property type="match status" value="1"/>
</dbReference>
<organism evidence="2">
    <name type="scientific">Brachypodium distachyon</name>
    <name type="common">Purple false brome</name>
    <name type="synonym">Trachynia distachya</name>
    <dbReference type="NCBI Taxonomy" id="15368"/>
    <lineage>
        <taxon>Eukaryota</taxon>
        <taxon>Viridiplantae</taxon>
        <taxon>Streptophyta</taxon>
        <taxon>Embryophyta</taxon>
        <taxon>Tracheophyta</taxon>
        <taxon>Spermatophyta</taxon>
        <taxon>Magnoliopsida</taxon>
        <taxon>Liliopsida</taxon>
        <taxon>Poales</taxon>
        <taxon>Poaceae</taxon>
        <taxon>BOP clade</taxon>
        <taxon>Pooideae</taxon>
        <taxon>Stipodae</taxon>
        <taxon>Brachypodieae</taxon>
        <taxon>Brachypodium</taxon>
    </lineage>
</organism>
<dbReference type="ExpressionAtlas" id="A0A2K2DJ19">
    <property type="expression patterns" value="baseline"/>
</dbReference>
<dbReference type="Pfam" id="PF13966">
    <property type="entry name" value="zf-RVT"/>
    <property type="match status" value="1"/>
</dbReference>
<dbReference type="PANTHER" id="PTHR36617">
    <property type="entry name" value="PROTEIN, PUTATIVE-RELATED"/>
    <property type="match status" value="1"/>
</dbReference>
<keyword evidence="4" id="KW-1185">Reference proteome</keyword>
<evidence type="ECO:0000313" key="2">
    <source>
        <dbReference type="EMBL" id="PNT74275.1"/>
    </source>
</evidence>
<dbReference type="EnsemblPlants" id="PNT74275">
    <property type="protein sequence ID" value="PNT74275"/>
    <property type="gene ID" value="BRADI_1g11725v3"/>
</dbReference>
<evidence type="ECO:0000259" key="1">
    <source>
        <dbReference type="Pfam" id="PF13966"/>
    </source>
</evidence>
<feature type="non-terminal residue" evidence="2">
    <location>
        <position position="1"/>
    </location>
</feature>
<dbReference type="AlphaFoldDB" id="A0A2K2DJ19"/>
<evidence type="ECO:0000313" key="4">
    <source>
        <dbReference type="Proteomes" id="UP000008810"/>
    </source>
</evidence>
<reference evidence="2" key="2">
    <citation type="submission" date="2017-06" db="EMBL/GenBank/DDBJ databases">
        <title>WGS assembly of Brachypodium distachyon.</title>
        <authorList>
            <consortium name="The International Brachypodium Initiative"/>
            <person name="Lucas S."/>
            <person name="Harmon-Smith M."/>
            <person name="Lail K."/>
            <person name="Tice H."/>
            <person name="Grimwood J."/>
            <person name="Bruce D."/>
            <person name="Barry K."/>
            <person name="Shu S."/>
            <person name="Lindquist E."/>
            <person name="Wang M."/>
            <person name="Pitluck S."/>
            <person name="Vogel J.P."/>
            <person name="Garvin D.F."/>
            <person name="Mockler T.C."/>
            <person name="Schmutz J."/>
            <person name="Rokhsar D."/>
            <person name="Bevan M.W."/>
        </authorList>
    </citation>
    <scope>NUCLEOTIDE SEQUENCE</scope>
    <source>
        <strain evidence="2">Bd21</strain>
    </source>
</reference>
<protein>
    <recommendedName>
        <fullName evidence="1">Reverse transcriptase zinc-binding domain-containing protein</fullName>
    </recommendedName>
</protein>
<reference evidence="3" key="3">
    <citation type="submission" date="2018-08" db="UniProtKB">
        <authorList>
            <consortium name="EnsemblPlants"/>
        </authorList>
    </citation>
    <scope>IDENTIFICATION</scope>
    <source>
        <strain evidence="3">cv. Bd21</strain>
    </source>
</reference>
<reference evidence="2 3" key="1">
    <citation type="journal article" date="2010" name="Nature">
        <title>Genome sequencing and analysis of the model grass Brachypodium distachyon.</title>
        <authorList>
            <consortium name="International Brachypodium Initiative"/>
        </authorList>
    </citation>
    <scope>NUCLEOTIDE SEQUENCE [LARGE SCALE GENOMIC DNA]</scope>
    <source>
        <strain evidence="2 3">Bd21</strain>
    </source>
</reference>
<dbReference type="Gramene" id="PNT74275">
    <property type="protein sequence ID" value="PNT74275"/>
    <property type="gene ID" value="BRADI_1g11725v3"/>
</dbReference>
<dbReference type="OrthoDB" id="695259at2759"/>
<dbReference type="InterPro" id="IPR026960">
    <property type="entry name" value="RVT-Znf"/>
</dbReference>
<dbReference type="EMBL" id="CM000880">
    <property type="protein sequence ID" value="PNT74275.1"/>
    <property type="molecule type" value="Genomic_DNA"/>
</dbReference>
<gene>
    <name evidence="2" type="ORF">BRADI_1g11725v3</name>
</gene>